<dbReference type="EMBL" id="JACHXV010000052">
    <property type="protein sequence ID" value="MBB3175597.1"/>
    <property type="molecule type" value="Genomic_DNA"/>
</dbReference>
<dbReference type="EMBL" id="JABXXQ010000345">
    <property type="protein sequence ID" value="NVN31335.1"/>
    <property type="molecule type" value="Genomic_DNA"/>
</dbReference>
<evidence type="ECO:0000313" key="2">
    <source>
        <dbReference type="EMBL" id="NVN31335.1"/>
    </source>
</evidence>
<keyword evidence="3" id="KW-1185">Reference proteome</keyword>
<dbReference type="Proteomes" id="UP000557688">
    <property type="component" value="Unassembled WGS sequence"/>
</dbReference>
<sequence length="74" mass="8148">MPVIEKQRAAMVSAGMVACHGRVQREGEVVHVVMDRIEDLTPLLRTVRAEGAPEEDFVGSSTRQEIGVGARDFR</sequence>
<dbReference type="RefSeq" id="WP_176625585.1">
    <property type="nucleotide sequence ID" value="NZ_JABXXQ010000345.1"/>
</dbReference>
<dbReference type="PROSITE" id="PS51257">
    <property type="entry name" value="PROKAR_LIPOPROTEIN"/>
    <property type="match status" value="1"/>
</dbReference>
<evidence type="ECO:0000313" key="1">
    <source>
        <dbReference type="EMBL" id="MBB3175597.1"/>
    </source>
</evidence>
<name>A0A850NV27_9PROT</name>
<protein>
    <submittedName>
        <fullName evidence="2">Uncharacterized protein</fullName>
    </submittedName>
</protein>
<proteinExistence type="predicted"/>
<gene>
    <name evidence="1" type="ORF">FHR90_003459</name>
    <name evidence="2" type="ORF">HUK83_13455</name>
</gene>
<evidence type="ECO:0000313" key="4">
    <source>
        <dbReference type="Proteomes" id="UP000565205"/>
    </source>
</evidence>
<reference evidence="2 4" key="1">
    <citation type="submission" date="2020-06" db="EMBL/GenBank/DDBJ databases">
        <title>Description of novel acetic acid bacteria.</title>
        <authorList>
            <person name="Sombolestani A."/>
        </authorList>
    </citation>
    <scope>NUCLEOTIDE SEQUENCE [LARGE SCALE GENOMIC DNA]</scope>
    <source>
        <strain evidence="2 4">LMG 26838</strain>
    </source>
</reference>
<accession>A0A850NV27</accession>
<evidence type="ECO:0000313" key="3">
    <source>
        <dbReference type="Proteomes" id="UP000557688"/>
    </source>
</evidence>
<comment type="caution">
    <text evidence="2">The sequence shown here is derived from an EMBL/GenBank/DDBJ whole genome shotgun (WGS) entry which is preliminary data.</text>
</comment>
<dbReference type="Proteomes" id="UP000565205">
    <property type="component" value="Unassembled WGS sequence"/>
</dbReference>
<dbReference type="AlphaFoldDB" id="A0A850NV27"/>
<reference evidence="1 3" key="2">
    <citation type="submission" date="2020-08" db="EMBL/GenBank/DDBJ databases">
        <title>Genomic Encyclopedia of Type Strains, Phase III (KMG-III): the genomes of soil and plant-associated and newly described type strains.</title>
        <authorList>
            <person name="Whitman W."/>
        </authorList>
    </citation>
    <scope>NUCLEOTIDE SEQUENCE [LARGE SCALE GENOMIC DNA]</scope>
    <source>
        <strain evidence="1 3">CECT 8088</strain>
    </source>
</reference>
<organism evidence="2 4">
    <name type="scientific">Endobacter medicaginis</name>
    <dbReference type="NCBI Taxonomy" id="1181271"/>
    <lineage>
        <taxon>Bacteria</taxon>
        <taxon>Pseudomonadati</taxon>
        <taxon>Pseudomonadota</taxon>
        <taxon>Alphaproteobacteria</taxon>
        <taxon>Acetobacterales</taxon>
        <taxon>Acetobacteraceae</taxon>
        <taxon>Endobacter</taxon>
    </lineage>
</organism>